<dbReference type="PIRSF" id="PIRSF017082">
    <property type="entry name" value="YflP"/>
    <property type="match status" value="1"/>
</dbReference>
<name>A0A849B4P7_9BURK</name>
<evidence type="ECO:0000256" key="2">
    <source>
        <dbReference type="SAM" id="SignalP"/>
    </source>
</evidence>
<accession>A0A849B4P7</accession>
<evidence type="ECO:0000313" key="4">
    <source>
        <dbReference type="Proteomes" id="UP000542973"/>
    </source>
</evidence>
<feature type="chain" id="PRO_5032721671" evidence="2">
    <location>
        <begin position="25"/>
        <end position="335"/>
    </location>
</feature>
<organism evidence="3 4">
    <name type="scientific">Cupriavidus gilardii</name>
    <dbReference type="NCBI Taxonomy" id="82541"/>
    <lineage>
        <taxon>Bacteria</taxon>
        <taxon>Pseudomonadati</taxon>
        <taxon>Pseudomonadota</taxon>
        <taxon>Betaproteobacteria</taxon>
        <taxon>Burkholderiales</taxon>
        <taxon>Burkholderiaceae</taxon>
        <taxon>Cupriavidus</taxon>
    </lineage>
</organism>
<keyword evidence="2" id="KW-0732">Signal</keyword>
<feature type="signal peptide" evidence="2">
    <location>
        <begin position="1"/>
        <end position="24"/>
    </location>
</feature>
<dbReference type="Pfam" id="PF03401">
    <property type="entry name" value="TctC"/>
    <property type="match status" value="1"/>
</dbReference>
<dbReference type="InterPro" id="IPR042100">
    <property type="entry name" value="Bug_dom1"/>
</dbReference>
<dbReference type="InterPro" id="IPR005064">
    <property type="entry name" value="BUG"/>
</dbReference>
<reference evidence="3 4" key="1">
    <citation type="submission" date="2020-05" db="EMBL/GenBank/DDBJ databases">
        <title>MicrobeNet Type strains.</title>
        <authorList>
            <person name="Nicholson A.C."/>
        </authorList>
    </citation>
    <scope>NUCLEOTIDE SEQUENCE [LARGE SCALE GENOMIC DNA]</scope>
    <source>
        <strain evidence="3 4">ATCC 700815</strain>
    </source>
</reference>
<dbReference type="Gene3D" id="3.40.190.10">
    <property type="entry name" value="Periplasmic binding protein-like II"/>
    <property type="match status" value="1"/>
</dbReference>
<gene>
    <name evidence="3" type="ORF">HLB16_06435</name>
</gene>
<dbReference type="PANTHER" id="PTHR42928:SF5">
    <property type="entry name" value="BLR1237 PROTEIN"/>
    <property type="match status" value="1"/>
</dbReference>
<comment type="caution">
    <text evidence="3">The sequence shown here is derived from an EMBL/GenBank/DDBJ whole genome shotgun (WGS) entry which is preliminary data.</text>
</comment>
<evidence type="ECO:0000256" key="1">
    <source>
        <dbReference type="ARBA" id="ARBA00006987"/>
    </source>
</evidence>
<sequence>MPRRRALAIVLGSLAASAAFPAVAASADAGSTAAADYPSHPLTLIVPWPAGGATDLSMRVLAELVAHELGQPVVVENRAGAGGALVGALLAVAKPDGYTIGQLPVTVYRLPHQQKTTWQPLRDIQPVVMISGYTFGVVVPADSPFRTFGDLVAWGQAHPDALTVGSSGIGTTPHLAIDDVLGRHHIRYVHVPYRGIADQMLAVSGGALMAGVGATGFAPYVDSGRLRLLALFSEHRSPRWPEVPTMKELGYPDAVHNSPYGIGAPRGTDPRIVRRLHDAFARAMRHPRHLAELARYDQELTYLDTARYEAYLRGVWARERDFAQRLGLAAGKEPA</sequence>
<comment type="similarity">
    <text evidence="1">Belongs to the UPF0065 (bug) family.</text>
</comment>
<dbReference type="SUPFAM" id="SSF53850">
    <property type="entry name" value="Periplasmic binding protein-like II"/>
    <property type="match status" value="1"/>
</dbReference>
<dbReference type="RefSeq" id="WP_053823093.1">
    <property type="nucleotide sequence ID" value="NZ_BAAAEB010000003.1"/>
</dbReference>
<dbReference type="CDD" id="cd07012">
    <property type="entry name" value="PBP2_Bug_TTT"/>
    <property type="match status" value="1"/>
</dbReference>
<dbReference type="PANTHER" id="PTHR42928">
    <property type="entry name" value="TRICARBOXYLATE-BINDING PROTEIN"/>
    <property type="match status" value="1"/>
</dbReference>
<dbReference type="Gene3D" id="3.40.190.150">
    <property type="entry name" value="Bordetella uptake gene, domain 1"/>
    <property type="match status" value="1"/>
</dbReference>
<dbReference type="EMBL" id="JABEMD010000008">
    <property type="protein sequence ID" value="NNH10520.1"/>
    <property type="molecule type" value="Genomic_DNA"/>
</dbReference>
<dbReference type="AlphaFoldDB" id="A0A849B4P7"/>
<protein>
    <submittedName>
        <fullName evidence="3">Tripartite tricarboxylate transporter substrate binding protein</fullName>
    </submittedName>
</protein>
<proteinExistence type="inferred from homology"/>
<evidence type="ECO:0000313" key="3">
    <source>
        <dbReference type="EMBL" id="NNH10520.1"/>
    </source>
</evidence>
<dbReference type="Proteomes" id="UP000542973">
    <property type="component" value="Unassembled WGS sequence"/>
</dbReference>